<dbReference type="EMBL" id="PGXC01000003">
    <property type="protein sequence ID" value="PKK91188.1"/>
    <property type="molecule type" value="Genomic_DNA"/>
</dbReference>
<gene>
    <name evidence="3" type="ORF">CVV64_05310</name>
</gene>
<organism evidence="3 4">
    <name type="scientific">Candidatus Wallbacteria bacterium HGW-Wallbacteria-1</name>
    <dbReference type="NCBI Taxonomy" id="2013854"/>
    <lineage>
        <taxon>Bacteria</taxon>
        <taxon>Candidatus Walliibacteriota</taxon>
    </lineage>
</organism>
<feature type="region of interest" description="Disordered" evidence="1">
    <location>
        <begin position="134"/>
        <end position="155"/>
    </location>
</feature>
<protein>
    <submittedName>
        <fullName evidence="3">Uncharacterized protein</fullName>
    </submittedName>
</protein>
<feature type="transmembrane region" description="Helical" evidence="2">
    <location>
        <begin position="105"/>
        <end position="124"/>
    </location>
</feature>
<reference evidence="3 4" key="1">
    <citation type="journal article" date="2017" name="ISME J.">
        <title>Potential for microbial H2 and metal transformations associated with novel bacteria and archaea in deep terrestrial subsurface sediments.</title>
        <authorList>
            <person name="Hernsdorf A.W."/>
            <person name="Amano Y."/>
            <person name="Miyakawa K."/>
            <person name="Ise K."/>
            <person name="Suzuki Y."/>
            <person name="Anantharaman K."/>
            <person name="Probst A."/>
            <person name="Burstein D."/>
            <person name="Thomas B.C."/>
            <person name="Banfield J.F."/>
        </authorList>
    </citation>
    <scope>NUCLEOTIDE SEQUENCE [LARGE SCALE GENOMIC DNA]</scope>
    <source>
        <strain evidence="3">HGW-Wallbacteria-1</strain>
    </source>
</reference>
<keyword evidence="2" id="KW-1133">Transmembrane helix</keyword>
<keyword evidence="2" id="KW-0812">Transmembrane</keyword>
<evidence type="ECO:0000256" key="1">
    <source>
        <dbReference type="SAM" id="MobiDB-lite"/>
    </source>
</evidence>
<comment type="caution">
    <text evidence="3">The sequence shown here is derived from an EMBL/GenBank/DDBJ whole genome shotgun (WGS) entry which is preliminary data.</text>
</comment>
<evidence type="ECO:0000313" key="3">
    <source>
        <dbReference type="EMBL" id="PKK91188.1"/>
    </source>
</evidence>
<name>A0A2N1PS67_9BACT</name>
<feature type="compositionally biased region" description="Polar residues" evidence="1">
    <location>
        <begin position="265"/>
        <end position="332"/>
    </location>
</feature>
<evidence type="ECO:0000256" key="2">
    <source>
        <dbReference type="SAM" id="Phobius"/>
    </source>
</evidence>
<feature type="region of interest" description="Disordered" evidence="1">
    <location>
        <begin position="250"/>
        <end position="332"/>
    </location>
</feature>
<dbReference type="AlphaFoldDB" id="A0A2N1PS67"/>
<accession>A0A2N1PS67</accession>
<sequence length="465" mass="50584">MKNICDRARTLIQNRIDGNLDKTTDLWLCSHLDKCPQCSLFSRQAAALKKGTLLLAAEAYAPAELHNKIMNAVMAKPENFTGKSENSESSAKILPFRLHIPKIRYAISSAALFLMVFAISSVMIKTNDQSSSLKKSDKQSIVSADTAEKSSEIPRILPGQSINSVKTIPEEKNLQKGSMNFSELPAETSAVSTKSFVSDSSITDQSISGGSFMMELTNSEIQEKKTLSSTYEKAATPASKVSLTRKKELTTITRGPAPECAENFFDSQTSTQSNDTVKFENSIQSRGRNTGFSPEKQSFSPSRPFRDTNSTEPSQASAPTTVSTQSSSDGTSCTTLLQTGGSYLQTGKNDEAVDPKSSFFSSLSLREENQIRVVLPSLSNALKVITELCLKMGWNFSIEKISSESPVARKKIVINIENSNLSEDSATLKKSIKSLNPMIAIFPNDISVNSTKSSTMISIIISNVP</sequence>
<keyword evidence="2" id="KW-0472">Membrane</keyword>
<evidence type="ECO:0000313" key="4">
    <source>
        <dbReference type="Proteomes" id="UP000233256"/>
    </source>
</evidence>
<dbReference type="Proteomes" id="UP000233256">
    <property type="component" value="Unassembled WGS sequence"/>
</dbReference>
<proteinExistence type="predicted"/>